<dbReference type="Proteomes" id="UP000004926">
    <property type="component" value="Chromosome"/>
</dbReference>
<keyword evidence="1" id="KW-0175">Coiled coil</keyword>
<evidence type="ECO:0000256" key="1">
    <source>
        <dbReference type="SAM" id="Coils"/>
    </source>
</evidence>
<evidence type="ECO:0000313" key="3">
    <source>
        <dbReference type="Proteomes" id="UP000004926"/>
    </source>
</evidence>
<evidence type="ECO:0000313" key="2">
    <source>
        <dbReference type="EMBL" id="EHR51687.1"/>
    </source>
</evidence>
<proteinExistence type="predicted"/>
<dbReference type="InterPro" id="IPR021522">
    <property type="entry name" value="MctB"/>
</dbReference>
<sequence length="315" mass="31123">MISLRYHVVSIAAAFLALAVGVVLGSTALSGALLSGLSDQKGELAQRVTDLEAERNGLEAKLADADAFAGSVGPSVVDGILDQRSVVLVTTSDARDADSSALTELIEAAGGSVTGEVRLTGSFTDSARADQVRDIVTRLQPAGVRLPTETDPGTLAGALLGSVLLLDKQNALPQSTPEERAAVLAGLAEGGFVKPGAQVQPAQLAVVLTGGAARGEGAGDRAATLARFATQLDRAGAGTVLAGDAPSASGSGAIGVARADTSAGSILSTVDNVDSSAGRVVTVLALREQLEGRAGNYGVAGNAQAPAPGAATPGP</sequence>
<dbReference type="OrthoDB" id="4350157at2"/>
<dbReference type="GO" id="GO:0016020">
    <property type="term" value="C:membrane"/>
    <property type="evidence" value="ECO:0007669"/>
    <property type="project" value="InterPro"/>
</dbReference>
<dbReference type="STRING" id="882083.SacmaDRAFT_3467"/>
<dbReference type="EMBL" id="CM001439">
    <property type="protein sequence ID" value="EHR51687.1"/>
    <property type="molecule type" value="Genomic_DNA"/>
</dbReference>
<name>H5WWS4_9PSEU</name>
<evidence type="ECO:0008006" key="4">
    <source>
        <dbReference type="Google" id="ProtNLM"/>
    </source>
</evidence>
<keyword evidence="3" id="KW-1185">Reference proteome</keyword>
<organism evidence="2 3">
    <name type="scientific">Saccharomonospora marina XMU15</name>
    <dbReference type="NCBI Taxonomy" id="882083"/>
    <lineage>
        <taxon>Bacteria</taxon>
        <taxon>Bacillati</taxon>
        <taxon>Actinomycetota</taxon>
        <taxon>Actinomycetes</taxon>
        <taxon>Pseudonocardiales</taxon>
        <taxon>Pseudonocardiaceae</taxon>
        <taxon>Saccharomonospora</taxon>
    </lineage>
</organism>
<reference evidence="2 3" key="1">
    <citation type="journal article" date="2012" name="Stand. Genomic Sci.">
        <title>Genome sequence of the ocean sediment bacterium Saccharomonospora marina type strain (XMU15(T)).</title>
        <authorList>
            <person name="Klenk H.P."/>
            <person name="Lu M."/>
            <person name="Lucas S."/>
            <person name="Lapidus A."/>
            <person name="Copeland A."/>
            <person name="Pitluck S."/>
            <person name="Goodwin L.A."/>
            <person name="Han C."/>
            <person name="Tapia R."/>
            <person name="Brambilla E.M."/>
            <person name="Potter G."/>
            <person name="Land M."/>
            <person name="Ivanova N."/>
            <person name="Rohde M."/>
            <person name="Goker M."/>
            <person name="Detter J.C."/>
            <person name="Li W.J."/>
            <person name="Kyrpides N.C."/>
            <person name="Woyke T."/>
        </authorList>
    </citation>
    <scope>NUCLEOTIDE SEQUENCE [LARGE SCALE GENOMIC DNA]</scope>
    <source>
        <strain evidence="2 3">XMU15</strain>
    </source>
</reference>
<dbReference type="GO" id="GO:0055070">
    <property type="term" value="P:copper ion homeostasis"/>
    <property type="evidence" value="ECO:0007669"/>
    <property type="project" value="InterPro"/>
</dbReference>
<dbReference type="RefSeq" id="WP_009155069.1">
    <property type="nucleotide sequence ID" value="NZ_CM001439.1"/>
</dbReference>
<gene>
    <name evidence="2" type="ORF">SacmaDRAFT_3467</name>
</gene>
<dbReference type="HOGENOM" id="CLU_072020_0_0_11"/>
<dbReference type="Pfam" id="PF11382">
    <property type="entry name" value="MctB"/>
    <property type="match status" value="1"/>
</dbReference>
<dbReference type="AlphaFoldDB" id="H5WWS4"/>
<accession>H5WWS4</accession>
<feature type="coiled-coil region" evidence="1">
    <location>
        <begin position="34"/>
        <end position="61"/>
    </location>
</feature>
<protein>
    <recommendedName>
        <fullName evidence="4">Copper transport outer membrane protein, MctB</fullName>
    </recommendedName>
</protein>
<dbReference type="eggNOG" id="ENOG5032TBA">
    <property type="taxonomic scope" value="Bacteria"/>
</dbReference>